<reference evidence="2" key="1">
    <citation type="journal article" date="2019" name="Int. J. Syst. Evol. Microbiol.">
        <title>The Global Catalogue of Microorganisms (GCM) 10K type strain sequencing project: providing services to taxonomists for standard genome sequencing and annotation.</title>
        <authorList>
            <consortium name="The Broad Institute Genomics Platform"/>
            <consortium name="The Broad Institute Genome Sequencing Center for Infectious Disease"/>
            <person name="Wu L."/>
            <person name="Ma J."/>
        </authorList>
    </citation>
    <scope>NUCLEOTIDE SEQUENCE [LARGE SCALE GENOMIC DNA]</scope>
    <source>
        <strain evidence="2">JCM 17924</strain>
    </source>
</reference>
<organism evidence="1 2">
    <name type="scientific">Hymenobacter koreensis</name>
    <dbReference type="NCBI Taxonomy" id="1084523"/>
    <lineage>
        <taxon>Bacteria</taxon>
        <taxon>Pseudomonadati</taxon>
        <taxon>Bacteroidota</taxon>
        <taxon>Cytophagia</taxon>
        <taxon>Cytophagales</taxon>
        <taxon>Hymenobacteraceae</taxon>
        <taxon>Hymenobacter</taxon>
    </lineage>
</organism>
<dbReference type="EMBL" id="BAABHA010000015">
    <property type="protein sequence ID" value="GAA4392137.1"/>
    <property type="molecule type" value="Genomic_DNA"/>
</dbReference>
<gene>
    <name evidence="1" type="ORF">GCM10023186_42260</name>
</gene>
<name>A0ABP8JL56_9BACT</name>
<keyword evidence="2" id="KW-1185">Reference proteome</keyword>
<protein>
    <submittedName>
        <fullName evidence="1">Uncharacterized protein</fullName>
    </submittedName>
</protein>
<dbReference type="Proteomes" id="UP001500454">
    <property type="component" value="Unassembled WGS sequence"/>
</dbReference>
<comment type="caution">
    <text evidence="1">The sequence shown here is derived from an EMBL/GenBank/DDBJ whole genome shotgun (WGS) entry which is preliminary data.</text>
</comment>
<proteinExistence type="predicted"/>
<evidence type="ECO:0000313" key="1">
    <source>
        <dbReference type="EMBL" id="GAA4392137.1"/>
    </source>
</evidence>
<accession>A0ABP8JL56</accession>
<dbReference type="RefSeq" id="WP_345227490.1">
    <property type="nucleotide sequence ID" value="NZ_BAABHA010000015.1"/>
</dbReference>
<evidence type="ECO:0000313" key="2">
    <source>
        <dbReference type="Proteomes" id="UP001500454"/>
    </source>
</evidence>
<sequence>MPDEFQFRIDNTVLWTMKDGGKIAVKDMGDRHLVNTILMLERAAEAEHNRDFALNFMGYSPSGDGACDAFDAAMNEFLEDGPQFPEIYWTMRKECHNRGLRDLSTEQLNNLA</sequence>